<dbReference type="Proteomes" id="UP000790580">
    <property type="component" value="Unassembled WGS sequence"/>
</dbReference>
<proteinExistence type="predicted"/>
<organism evidence="2 3">
    <name type="scientific">Evansella alkalicola</name>
    <dbReference type="NCBI Taxonomy" id="745819"/>
    <lineage>
        <taxon>Bacteria</taxon>
        <taxon>Bacillati</taxon>
        <taxon>Bacillota</taxon>
        <taxon>Bacilli</taxon>
        <taxon>Bacillales</taxon>
        <taxon>Bacillaceae</taxon>
        <taxon>Evansella</taxon>
    </lineage>
</organism>
<gene>
    <name evidence="2" type="ORF">KS407_17150</name>
</gene>
<evidence type="ECO:0000313" key="2">
    <source>
        <dbReference type="EMBL" id="MBU9723149.1"/>
    </source>
</evidence>
<evidence type="ECO:0000256" key="1">
    <source>
        <dbReference type="SAM" id="Coils"/>
    </source>
</evidence>
<comment type="caution">
    <text evidence="2">The sequence shown here is derived from an EMBL/GenBank/DDBJ whole genome shotgun (WGS) entry which is preliminary data.</text>
</comment>
<reference evidence="2 3" key="1">
    <citation type="submission" date="2021-06" db="EMBL/GenBank/DDBJ databases">
        <title>Bacillus sp. RD4P76, an endophyte from a halophyte.</title>
        <authorList>
            <person name="Sun J.-Q."/>
        </authorList>
    </citation>
    <scope>NUCLEOTIDE SEQUENCE [LARGE SCALE GENOMIC DNA]</scope>
    <source>
        <strain evidence="2 3">JCM 17098</strain>
    </source>
</reference>
<feature type="coiled-coil region" evidence="1">
    <location>
        <begin position="158"/>
        <end position="189"/>
    </location>
</feature>
<name>A0ABS6JZN0_9BACI</name>
<dbReference type="RefSeq" id="WP_088076839.1">
    <property type="nucleotide sequence ID" value="NZ_JAHQCR010000070.1"/>
</dbReference>
<keyword evidence="1" id="KW-0175">Coiled coil</keyword>
<dbReference type="Pfam" id="PF18982">
    <property type="entry name" value="JetA"/>
    <property type="match status" value="1"/>
</dbReference>
<evidence type="ECO:0000313" key="3">
    <source>
        <dbReference type="Proteomes" id="UP000790580"/>
    </source>
</evidence>
<sequence>MRLFDVLPERFFSLFSGSNREIYAEAILELYEQYKISRFGIEYDIMRDLLQELIEVKEESGVQFEIEEDTTIDSSESDNMQRAKANTLLRKLLHLKWIDVETRNNFKQYIILPHYSIRMLSVLHDLCQVRTIEYQSYALSTFQLLSNDGMEKQPSIAIIEAERITEQLLEELRLLINNMKNHMEQVISKQSLQEVLDHHFDVYMKKIVDKSYHRLKTSDHVARYRSKILETVQRWSLNQDLLNLAIEDAMRSELYSSMDEAEQKIKQALQFIEETYDSLDELYEQIDLRHHQYIKSSYDRARYLTQHNQGVDQQIATILESYEKNQPHWDDFLNNVIRLHETDHLTEKSLLTPRKKKELHQAESHTVVPISEEIKKKIRNHSIQRLESAITKQKINAFVLERLADRDEMGMVDLAPKTIEEYIYLPYVYLYGYDRHSEYRLVRKKEKRIVHIGEYRFDDRTVIRNSPKGRGGNLVHKRK</sequence>
<dbReference type="InterPro" id="IPR043773">
    <property type="entry name" value="JetA"/>
</dbReference>
<keyword evidence="3" id="KW-1185">Reference proteome</keyword>
<protein>
    <submittedName>
        <fullName evidence="2">Uncharacterized protein</fullName>
    </submittedName>
</protein>
<accession>A0ABS6JZN0</accession>
<dbReference type="EMBL" id="JAHQCR010000070">
    <property type="protein sequence ID" value="MBU9723149.1"/>
    <property type="molecule type" value="Genomic_DNA"/>
</dbReference>